<accession>A0A3N0UYA2</accession>
<comment type="caution">
    <text evidence="12">The sequence shown here is derived from an EMBL/GenBank/DDBJ whole genome shotgun (WGS) entry which is preliminary data.</text>
</comment>
<evidence type="ECO:0000256" key="10">
    <source>
        <dbReference type="SAM" id="Phobius"/>
    </source>
</evidence>
<dbReference type="Pfam" id="PF09976">
    <property type="entry name" value="TPR_21"/>
    <property type="match status" value="1"/>
</dbReference>
<dbReference type="EMBL" id="RJVP01000005">
    <property type="protein sequence ID" value="ROH85443.1"/>
    <property type="molecule type" value="Genomic_DNA"/>
</dbReference>
<dbReference type="InterPro" id="IPR011990">
    <property type="entry name" value="TPR-like_helical_dom_sf"/>
</dbReference>
<keyword evidence="3 10" id="KW-0812">Transmembrane</keyword>
<dbReference type="GO" id="GO:0005886">
    <property type="term" value="C:plasma membrane"/>
    <property type="evidence" value="ECO:0007669"/>
    <property type="project" value="UniProtKB-SubCell"/>
</dbReference>
<dbReference type="GO" id="GO:0044877">
    <property type="term" value="F:protein-containing complex binding"/>
    <property type="evidence" value="ECO:0007669"/>
    <property type="project" value="InterPro"/>
</dbReference>
<evidence type="ECO:0000256" key="2">
    <source>
        <dbReference type="ARBA" id="ARBA00022475"/>
    </source>
</evidence>
<evidence type="ECO:0000313" key="12">
    <source>
        <dbReference type="EMBL" id="ROH85443.1"/>
    </source>
</evidence>
<keyword evidence="5 10" id="KW-0472">Membrane</keyword>
<keyword evidence="13" id="KW-1185">Reference proteome</keyword>
<evidence type="ECO:0000256" key="6">
    <source>
        <dbReference type="ARBA" id="ARBA00023186"/>
    </source>
</evidence>
<comment type="similarity">
    <text evidence="7">Belongs to the YfgM family.</text>
</comment>
<dbReference type="InterPro" id="IPR026039">
    <property type="entry name" value="YfgM"/>
</dbReference>
<dbReference type="Gene3D" id="1.25.40.10">
    <property type="entry name" value="Tetratricopeptide repeat domain"/>
    <property type="match status" value="1"/>
</dbReference>
<proteinExistence type="inferred from homology"/>
<keyword evidence="2" id="KW-1003">Cell membrane</keyword>
<gene>
    <name evidence="12" type="ORF">ED236_09620</name>
</gene>
<feature type="transmembrane region" description="Helical" evidence="10">
    <location>
        <begin position="25"/>
        <end position="42"/>
    </location>
</feature>
<keyword evidence="4 10" id="KW-1133">Transmembrane helix</keyword>
<evidence type="ECO:0000313" key="13">
    <source>
        <dbReference type="Proteomes" id="UP000275137"/>
    </source>
</evidence>
<dbReference type="Proteomes" id="UP000275137">
    <property type="component" value="Unassembled WGS sequence"/>
</dbReference>
<evidence type="ECO:0000256" key="5">
    <source>
        <dbReference type="ARBA" id="ARBA00023136"/>
    </source>
</evidence>
<dbReference type="PANTHER" id="PTHR38035">
    <property type="entry name" value="UPF0070 PROTEIN YFGM"/>
    <property type="match status" value="1"/>
</dbReference>
<keyword evidence="6" id="KW-0143">Chaperone</keyword>
<evidence type="ECO:0000256" key="3">
    <source>
        <dbReference type="ARBA" id="ARBA00022692"/>
    </source>
</evidence>
<dbReference type="InterPro" id="IPR018704">
    <property type="entry name" value="SecYEG/CpoB_TPR"/>
</dbReference>
<feature type="coiled-coil region" evidence="9">
    <location>
        <begin position="132"/>
        <end position="188"/>
    </location>
</feature>
<keyword evidence="9" id="KW-0175">Coiled coil</keyword>
<evidence type="ECO:0000256" key="9">
    <source>
        <dbReference type="SAM" id="Coils"/>
    </source>
</evidence>
<evidence type="ECO:0000256" key="8">
    <source>
        <dbReference type="ARBA" id="ARBA00024235"/>
    </source>
</evidence>
<dbReference type="PIRSF" id="PIRSF006170">
    <property type="entry name" value="YfgM"/>
    <property type="match status" value="1"/>
</dbReference>
<sequence length="208" mass="22849">MAYDLEEQEQLDAFKTWWKANGSKVISAVIAVAVAFIAYEGWNIYQRQQTAKASELYAALTKLEASDTKNIQAQAAQLIDGYASTPYAGRAALLAAKTNYLAKDVKTAKSQLQWASENGTEDAVRALGLLQLAGLQLEEKAYDEALKTLAEEHAAGFDGLFADLRGDVLVAQGNKEEAKKAYQQALNELDPQNRYHRFTLQKLEALGS</sequence>
<feature type="domain" description="Ancillary SecYEG translocon subunit/Cell division coordinator CpoB TPR" evidence="11">
    <location>
        <begin position="15"/>
        <end position="207"/>
    </location>
</feature>
<dbReference type="AlphaFoldDB" id="A0A3N0UYA2"/>
<comment type="subcellular location">
    <subcellularLocation>
        <location evidence="1">Cell membrane</location>
        <topology evidence="1">Single-pass type II membrane protein</topology>
    </subcellularLocation>
</comment>
<evidence type="ECO:0000259" key="11">
    <source>
        <dbReference type="Pfam" id="PF09976"/>
    </source>
</evidence>
<protein>
    <recommendedName>
        <fullName evidence="8">Ancillary SecYEG translocon subunit</fullName>
    </recommendedName>
</protein>
<evidence type="ECO:0000256" key="1">
    <source>
        <dbReference type="ARBA" id="ARBA00004401"/>
    </source>
</evidence>
<reference evidence="12 13" key="1">
    <citation type="submission" date="2018-10" db="EMBL/GenBank/DDBJ databases">
        <authorList>
            <person name="Chen W.-M."/>
        </authorList>
    </citation>
    <scope>NUCLEOTIDE SEQUENCE [LARGE SCALE GENOMIC DNA]</scope>
    <source>
        <strain evidence="12 13">H-5</strain>
    </source>
</reference>
<name>A0A3N0UYA2_9PROT</name>
<organism evidence="12 13">
    <name type="scientific">Pseudomethylobacillus aquaticus</name>
    <dbReference type="NCBI Taxonomy" id="2676064"/>
    <lineage>
        <taxon>Bacteria</taxon>
        <taxon>Pseudomonadati</taxon>
        <taxon>Pseudomonadota</taxon>
        <taxon>Betaproteobacteria</taxon>
        <taxon>Nitrosomonadales</taxon>
        <taxon>Methylophilaceae</taxon>
        <taxon>Pseudomethylobacillus</taxon>
    </lineage>
</organism>
<dbReference type="RefSeq" id="WP_123237763.1">
    <property type="nucleotide sequence ID" value="NZ_RJVP01000005.1"/>
</dbReference>
<dbReference type="PANTHER" id="PTHR38035:SF1">
    <property type="entry name" value="ANCILLARY SECYEG TRANSLOCON SUBUNIT"/>
    <property type="match status" value="1"/>
</dbReference>
<evidence type="ECO:0000256" key="7">
    <source>
        <dbReference type="ARBA" id="ARBA00024197"/>
    </source>
</evidence>
<evidence type="ECO:0000256" key="4">
    <source>
        <dbReference type="ARBA" id="ARBA00022989"/>
    </source>
</evidence>